<dbReference type="Proteomes" id="UP000712527">
    <property type="component" value="Unassembled WGS sequence"/>
</dbReference>
<dbReference type="PANTHER" id="PTHR42715">
    <property type="entry name" value="BETA-GLUCOSIDASE"/>
    <property type="match status" value="1"/>
</dbReference>
<dbReference type="Pfam" id="PF14310">
    <property type="entry name" value="Fn3-like"/>
    <property type="match status" value="1"/>
</dbReference>
<accession>A0ABS2F0R3</accession>
<dbReference type="InterPro" id="IPR036962">
    <property type="entry name" value="Glyco_hydro_3_N_sf"/>
</dbReference>
<dbReference type="GO" id="GO:0016787">
    <property type="term" value="F:hydrolase activity"/>
    <property type="evidence" value="ECO:0007669"/>
    <property type="project" value="UniProtKB-KW"/>
</dbReference>
<dbReference type="InterPro" id="IPR036881">
    <property type="entry name" value="Glyco_hydro_3_C_sf"/>
</dbReference>
<dbReference type="RefSeq" id="WP_204792921.1">
    <property type="nucleotide sequence ID" value="NZ_JACSNQ010000004.1"/>
</dbReference>
<keyword evidence="2 5" id="KW-0378">Hydrolase</keyword>
<evidence type="ECO:0000313" key="6">
    <source>
        <dbReference type="Proteomes" id="UP000712527"/>
    </source>
</evidence>
<dbReference type="InterPro" id="IPR002772">
    <property type="entry name" value="Glyco_hydro_3_C"/>
</dbReference>
<dbReference type="InterPro" id="IPR006311">
    <property type="entry name" value="TAT_signal"/>
</dbReference>
<protein>
    <submittedName>
        <fullName evidence="5">Glycoside hydrolase family 3 C-terminal domain-containing protein</fullName>
    </submittedName>
</protein>
<dbReference type="Pfam" id="PF01915">
    <property type="entry name" value="Glyco_hydro_3_C"/>
    <property type="match status" value="1"/>
</dbReference>
<dbReference type="InterPro" id="IPR013783">
    <property type="entry name" value="Ig-like_fold"/>
</dbReference>
<sequence>MADKKPKKQPKKMSRRAFVASGVGAGALVGVTVAANVGTNMFKSALDHYVGAGTTTITNAPGSENWDTAYYDRQYRGKGAAAEDAKNIVIEIEGEGIVLLKNDNNALPLASGTEVSLIGRYAADPVYGGAGSGTVDPNDCTTLYDGVAGAGLVVNDTAYNWIAENYSNYPKANITMDSPSTASYYIGEIPWDAYSDEAKNSISGTTALVVIGRGGGEGGDLSRDLIGDVNSGVSENFTANDETANYVEGQHELELSKEERDLISAAKAACDKVIVLYNGSTPMEMGPLMSGDLAVDAILSIGSLGASGAAAVGQVLTGAVNPSGKTTDIWAADFTADPTFGNFGGKQYTDVSDYYPTNYTSTPSNGTAYFVEYKEGIYYGYRFYETAAAEAEAGNYSGFNYDEAVVYPFGYGLSYTTFDQTLDSCEVVDDSVNASVTVTNTGSVAGKCVVELYYSAPYTPGGIEKSAVVLGAFGKTQLLEPGASETVELSFPVREMASWSSEQGGYVLDAGDYVISLRSDSHNVIAEQAVTLEEQVYTTDSATGNELAARFADMDEYMEANCGHFTRENFAGSWPEPAEDKTTADCGITLAEYNYADHLGDEPMPTTGADNGISLIDLRGKAFDDEMWDQLLDELTVDDMTTMLNDCAYNTPAIAHIGKPATSEPDGPAGFTSLTGATGNCAYCSEFIMAQTWNTELMYRTGQMVGQEALASGYNGWYAPAMNTHRSPFAGRNFEYYSEDPLLAGKIGAAVVSGAASNGVYAMVKHYALNDQESYRVQHLCTWATEQTAREIYLRPFEITIKESSNEMKYIADDQGTVETVTMPGCTALMSSFNYVGSQWSGGNHALCTEIPRGEWGFTGCIITDFNLYGYMDKNWGLDGGTDMHLTYAAMTPAFQGTNEASVVARLREASHRVLYTVVNSNAMQGMAPGSTISTSPSPWQYGVWGASAVMLVGAAALGARCYLGSRRNKEIDAAEAKKGQAADKK</sequence>
<dbReference type="Gene3D" id="3.20.20.300">
    <property type="entry name" value="Glycoside hydrolase, family 3, N-terminal domain"/>
    <property type="match status" value="1"/>
</dbReference>
<comment type="caution">
    <text evidence="5">The sequence shown here is derived from an EMBL/GenBank/DDBJ whole genome shotgun (WGS) entry which is preliminary data.</text>
</comment>
<evidence type="ECO:0000256" key="3">
    <source>
        <dbReference type="SAM" id="Phobius"/>
    </source>
</evidence>
<evidence type="ECO:0000256" key="1">
    <source>
        <dbReference type="ARBA" id="ARBA00005336"/>
    </source>
</evidence>
<dbReference type="EMBL" id="JACSNQ010000004">
    <property type="protein sequence ID" value="MBM6774561.1"/>
    <property type="molecule type" value="Genomic_DNA"/>
</dbReference>
<dbReference type="SUPFAM" id="SSF51445">
    <property type="entry name" value="(Trans)glycosidases"/>
    <property type="match status" value="1"/>
</dbReference>
<keyword evidence="3" id="KW-0472">Membrane</keyword>
<dbReference type="PRINTS" id="PR00133">
    <property type="entry name" value="GLHYDRLASE3"/>
</dbReference>
<feature type="domain" description="Fibronectin type III-like" evidence="4">
    <location>
        <begin position="448"/>
        <end position="521"/>
    </location>
</feature>
<reference evidence="5 6" key="1">
    <citation type="journal article" date="2021" name="Sci. Rep.">
        <title>The distribution of antibiotic resistance genes in chicken gut microbiota commensals.</title>
        <authorList>
            <person name="Juricova H."/>
            <person name="Matiasovicova J."/>
            <person name="Kubasova T."/>
            <person name="Cejkova D."/>
            <person name="Rychlik I."/>
        </authorList>
    </citation>
    <scope>NUCLEOTIDE SEQUENCE [LARGE SCALE GENOMIC DNA]</scope>
    <source>
        <strain evidence="5 6">An794</strain>
    </source>
</reference>
<keyword evidence="3" id="KW-1133">Transmembrane helix</keyword>
<keyword evidence="6" id="KW-1185">Reference proteome</keyword>
<dbReference type="SUPFAM" id="SSF52279">
    <property type="entry name" value="Beta-D-glucan exohydrolase, C-terminal domain"/>
    <property type="match status" value="1"/>
</dbReference>
<dbReference type="PROSITE" id="PS51318">
    <property type="entry name" value="TAT"/>
    <property type="match status" value="1"/>
</dbReference>
<comment type="similarity">
    <text evidence="1">Belongs to the glycosyl hydrolase 3 family.</text>
</comment>
<evidence type="ECO:0000256" key="2">
    <source>
        <dbReference type="ARBA" id="ARBA00022801"/>
    </source>
</evidence>
<gene>
    <name evidence="5" type="ORF">H9X80_03240</name>
</gene>
<organism evidence="5 6">
    <name type="scientific">Olsenella profusa</name>
    <dbReference type="NCBI Taxonomy" id="138595"/>
    <lineage>
        <taxon>Bacteria</taxon>
        <taxon>Bacillati</taxon>
        <taxon>Actinomycetota</taxon>
        <taxon>Coriobacteriia</taxon>
        <taxon>Coriobacteriales</taxon>
        <taxon>Atopobiaceae</taxon>
        <taxon>Olsenella</taxon>
    </lineage>
</organism>
<dbReference type="PANTHER" id="PTHR42715:SF10">
    <property type="entry name" value="BETA-GLUCOSIDASE"/>
    <property type="match status" value="1"/>
</dbReference>
<dbReference type="InterPro" id="IPR001764">
    <property type="entry name" value="Glyco_hydro_3_N"/>
</dbReference>
<evidence type="ECO:0000259" key="4">
    <source>
        <dbReference type="SMART" id="SM01217"/>
    </source>
</evidence>
<evidence type="ECO:0000313" key="5">
    <source>
        <dbReference type="EMBL" id="MBM6774561.1"/>
    </source>
</evidence>
<dbReference type="Gene3D" id="2.60.40.10">
    <property type="entry name" value="Immunoglobulins"/>
    <property type="match status" value="1"/>
</dbReference>
<name>A0ABS2F0R3_9ACTN</name>
<dbReference type="InterPro" id="IPR026891">
    <property type="entry name" value="Fn3-like"/>
</dbReference>
<keyword evidence="3" id="KW-0812">Transmembrane</keyword>
<dbReference type="Gene3D" id="3.40.50.1700">
    <property type="entry name" value="Glycoside hydrolase family 3 C-terminal domain"/>
    <property type="match status" value="1"/>
</dbReference>
<dbReference type="SMART" id="SM01217">
    <property type="entry name" value="Fn3_like"/>
    <property type="match status" value="1"/>
</dbReference>
<feature type="transmembrane region" description="Helical" evidence="3">
    <location>
        <begin position="942"/>
        <end position="964"/>
    </location>
</feature>
<dbReference type="Pfam" id="PF00933">
    <property type="entry name" value="Glyco_hydro_3"/>
    <property type="match status" value="1"/>
</dbReference>
<proteinExistence type="inferred from homology"/>
<dbReference type="InterPro" id="IPR017853">
    <property type="entry name" value="GH"/>
</dbReference>
<dbReference type="InterPro" id="IPR050288">
    <property type="entry name" value="Cellulose_deg_GH3"/>
</dbReference>